<dbReference type="AlphaFoldDB" id="A0A2H3D970"/>
<dbReference type="STRING" id="47427.A0A2H3D970"/>
<name>A0A2H3D970_ARMGA</name>
<evidence type="ECO:0000313" key="2">
    <source>
        <dbReference type="EMBL" id="PBK87972.1"/>
    </source>
</evidence>
<feature type="region of interest" description="Disordered" evidence="1">
    <location>
        <begin position="94"/>
        <end position="123"/>
    </location>
</feature>
<dbReference type="InParanoid" id="A0A2H3D970"/>
<protein>
    <submittedName>
        <fullName evidence="2">Uncharacterized protein</fullName>
    </submittedName>
</protein>
<evidence type="ECO:0000256" key="1">
    <source>
        <dbReference type="SAM" id="MobiDB-lite"/>
    </source>
</evidence>
<accession>A0A2H3D970</accession>
<gene>
    <name evidence="2" type="ORF">ARMGADRAFT_1065697</name>
</gene>
<proteinExistence type="predicted"/>
<keyword evidence="3" id="KW-1185">Reference proteome</keyword>
<dbReference type="Proteomes" id="UP000217790">
    <property type="component" value="Unassembled WGS sequence"/>
</dbReference>
<organism evidence="2 3">
    <name type="scientific">Armillaria gallica</name>
    <name type="common">Bulbous honey fungus</name>
    <name type="synonym">Armillaria bulbosa</name>
    <dbReference type="NCBI Taxonomy" id="47427"/>
    <lineage>
        <taxon>Eukaryota</taxon>
        <taxon>Fungi</taxon>
        <taxon>Dikarya</taxon>
        <taxon>Basidiomycota</taxon>
        <taxon>Agaricomycotina</taxon>
        <taxon>Agaricomycetes</taxon>
        <taxon>Agaricomycetidae</taxon>
        <taxon>Agaricales</taxon>
        <taxon>Marasmiineae</taxon>
        <taxon>Physalacriaceae</taxon>
        <taxon>Armillaria</taxon>
    </lineage>
</organism>
<feature type="compositionally biased region" description="Acidic residues" evidence="1">
    <location>
        <begin position="64"/>
        <end position="80"/>
    </location>
</feature>
<reference evidence="3" key="1">
    <citation type="journal article" date="2017" name="Nat. Ecol. Evol.">
        <title>Genome expansion and lineage-specific genetic innovations in the forest pathogenic fungi Armillaria.</title>
        <authorList>
            <person name="Sipos G."/>
            <person name="Prasanna A.N."/>
            <person name="Walter M.C."/>
            <person name="O'Connor E."/>
            <person name="Balint B."/>
            <person name="Krizsan K."/>
            <person name="Kiss B."/>
            <person name="Hess J."/>
            <person name="Varga T."/>
            <person name="Slot J."/>
            <person name="Riley R."/>
            <person name="Boka B."/>
            <person name="Rigling D."/>
            <person name="Barry K."/>
            <person name="Lee J."/>
            <person name="Mihaltcheva S."/>
            <person name="LaButti K."/>
            <person name="Lipzen A."/>
            <person name="Waldron R."/>
            <person name="Moloney N.M."/>
            <person name="Sperisen C."/>
            <person name="Kredics L."/>
            <person name="Vagvoelgyi C."/>
            <person name="Patrignani A."/>
            <person name="Fitzpatrick D."/>
            <person name="Nagy I."/>
            <person name="Doyle S."/>
            <person name="Anderson J.B."/>
            <person name="Grigoriev I.V."/>
            <person name="Gueldener U."/>
            <person name="Muensterkoetter M."/>
            <person name="Nagy L.G."/>
        </authorList>
    </citation>
    <scope>NUCLEOTIDE SEQUENCE [LARGE SCALE GENOMIC DNA]</scope>
    <source>
        <strain evidence="3">Ar21-2</strain>
    </source>
</reference>
<sequence>MILCSIRQVKAESPVIAAPSIPLLQYPEVDVKTRALPISFGSFATASANFLSCFDHGLAPVGQEPEEEYEEEEEEEEEDDFLFRVLTAPPSRLPISLNQYTGGDFPSHDDSSSNEDYSSSDED</sequence>
<evidence type="ECO:0000313" key="3">
    <source>
        <dbReference type="Proteomes" id="UP000217790"/>
    </source>
</evidence>
<feature type="region of interest" description="Disordered" evidence="1">
    <location>
        <begin position="61"/>
        <end position="80"/>
    </location>
</feature>
<dbReference type="EMBL" id="KZ293675">
    <property type="protein sequence ID" value="PBK87972.1"/>
    <property type="molecule type" value="Genomic_DNA"/>
</dbReference>